<protein>
    <submittedName>
        <fullName evidence="8">NCS1 nucleoside transporter</fullName>
    </submittedName>
</protein>
<comment type="similarity">
    <text evidence="2">Belongs to the purine-cytosine permease (2.A.39) family.</text>
</comment>
<keyword evidence="9" id="KW-1185">Reference proteome</keyword>
<evidence type="ECO:0000256" key="5">
    <source>
        <dbReference type="ARBA" id="ARBA00023136"/>
    </source>
</evidence>
<evidence type="ECO:0000256" key="4">
    <source>
        <dbReference type="ARBA" id="ARBA00022989"/>
    </source>
</evidence>
<feature type="transmembrane region" description="Helical" evidence="7">
    <location>
        <begin position="282"/>
        <end position="306"/>
    </location>
</feature>
<dbReference type="EMBL" id="ML992517">
    <property type="protein sequence ID" value="KAF2219387.1"/>
    <property type="molecule type" value="Genomic_DNA"/>
</dbReference>
<keyword evidence="4 7" id="KW-1133">Transmembrane helix</keyword>
<sequence length="566" mass="62473">MGRFSALVSKLEVKREKGDGSSTTHANFDTAPLPPERRTFGPWEFVTLWVITGSFNIGGWTTGSSLIALGLNVWQCMLTVIIGNLLVGIFCVLSGAPGAKWHIGFPIIQKSPWGVHGFVFVVIQRVFLACIWFSTQVYWGGQCIRVFLTAIWPSFARVDRPLANGTMTTADFTSFIIFTLLYLPLIWIRPEHYRIPFLISCALVIPTILALLIYFLARTGSAGSFVSDVSVITTPATGSRLAWMLILGICTNISSISVHIYVQSDYTRYARKPKDQILAQLIMVPLGTIIVALVGIICTSCAATLYPENAGTLLWEPYNLLSALQRHHDDSPRSRAAVAFASLAFAVAQFGMVVANNGLSAGMDLSALFPRAFTIRRGMLLMSALAFVVQPWQLLNGASKFLNVLGGYGVFLGPMTGVMFGDYFLLRRRRLKLTDLFKLDASSVYWFRKGWNWRAFVAWVGGVWMTLPGFVKRVQDPTTELAGWSQMYYMAWPLGTLLSMAWFVGLNWVSPVEGVGEVDDLDYFGTFGPREGDEERGSGSLDRSSRDAASAEGSDEEKGKSSVSVR</sequence>
<feature type="transmembrane region" description="Helical" evidence="7">
    <location>
        <begin position="46"/>
        <end position="71"/>
    </location>
</feature>
<feature type="transmembrane region" description="Helical" evidence="7">
    <location>
        <begin position="378"/>
        <end position="395"/>
    </location>
</feature>
<proteinExistence type="inferred from homology"/>
<feature type="transmembrane region" description="Helical" evidence="7">
    <location>
        <begin position="451"/>
        <end position="471"/>
    </location>
</feature>
<dbReference type="AlphaFoldDB" id="A0A6A6G128"/>
<feature type="transmembrane region" description="Helical" evidence="7">
    <location>
        <begin position="336"/>
        <end position="357"/>
    </location>
</feature>
<name>A0A6A6G128_9PEZI</name>
<gene>
    <name evidence="8" type="ORF">BDZ85DRAFT_45874</name>
</gene>
<dbReference type="CDD" id="cd11482">
    <property type="entry name" value="SLC-NCS1sbd_NRT1-like"/>
    <property type="match status" value="1"/>
</dbReference>
<feature type="compositionally biased region" description="Low complexity" evidence="6">
    <location>
        <begin position="538"/>
        <end position="552"/>
    </location>
</feature>
<dbReference type="PANTHER" id="PTHR30618">
    <property type="entry name" value="NCS1 FAMILY PURINE/PYRIMIDINE TRANSPORTER"/>
    <property type="match status" value="1"/>
</dbReference>
<feature type="region of interest" description="Disordered" evidence="6">
    <location>
        <begin position="526"/>
        <end position="566"/>
    </location>
</feature>
<dbReference type="Proteomes" id="UP000799538">
    <property type="component" value="Unassembled WGS sequence"/>
</dbReference>
<evidence type="ECO:0000256" key="6">
    <source>
        <dbReference type="SAM" id="MobiDB-lite"/>
    </source>
</evidence>
<evidence type="ECO:0000313" key="9">
    <source>
        <dbReference type="Proteomes" id="UP000799538"/>
    </source>
</evidence>
<dbReference type="Pfam" id="PF02133">
    <property type="entry name" value="Transp_cyt_pur"/>
    <property type="match status" value="1"/>
</dbReference>
<dbReference type="InterPro" id="IPR045225">
    <property type="entry name" value="Uracil/uridine/allantoin_perm"/>
</dbReference>
<evidence type="ECO:0000256" key="3">
    <source>
        <dbReference type="ARBA" id="ARBA00022692"/>
    </source>
</evidence>
<dbReference type="PANTHER" id="PTHR30618:SF15">
    <property type="entry name" value="NICOTINAMIDE RIBOSIDE TRANSPORTER 1-RELATED"/>
    <property type="match status" value="1"/>
</dbReference>
<keyword evidence="3 7" id="KW-0812">Transmembrane</keyword>
<accession>A0A6A6G128</accession>
<feature type="transmembrane region" description="Helical" evidence="7">
    <location>
        <begin position="241"/>
        <end position="262"/>
    </location>
</feature>
<evidence type="ECO:0000256" key="7">
    <source>
        <dbReference type="SAM" id="Phobius"/>
    </source>
</evidence>
<feature type="transmembrane region" description="Helical" evidence="7">
    <location>
        <begin position="117"/>
        <end position="139"/>
    </location>
</feature>
<organism evidence="8 9">
    <name type="scientific">Elsinoe ampelina</name>
    <dbReference type="NCBI Taxonomy" id="302913"/>
    <lineage>
        <taxon>Eukaryota</taxon>
        <taxon>Fungi</taxon>
        <taxon>Dikarya</taxon>
        <taxon>Ascomycota</taxon>
        <taxon>Pezizomycotina</taxon>
        <taxon>Dothideomycetes</taxon>
        <taxon>Dothideomycetidae</taxon>
        <taxon>Myriangiales</taxon>
        <taxon>Elsinoaceae</taxon>
        <taxon>Elsinoe</taxon>
    </lineage>
</organism>
<reference evidence="9" key="1">
    <citation type="journal article" date="2020" name="Stud. Mycol.">
        <title>101 Dothideomycetes genomes: A test case for predicting lifestyles and emergence of pathogens.</title>
        <authorList>
            <person name="Haridas S."/>
            <person name="Albert R."/>
            <person name="Binder M."/>
            <person name="Bloem J."/>
            <person name="LaButti K."/>
            <person name="Salamov A."/>
            <person name="Andreopoulos B."/>
            <person name="Baker S."/>
            <person name="Barry K."/>
            <person name="Bills G."/>
            <person name="Bluhm B."/>
            <person name="Cannon C."/>
            <person name="Castanera R."/>
            <person name="Culley D."/>
            <person name="Daum C."/>
            <person name="Ezra D."/>
            <person name="Gonzalez J."/>
            <person name="Henrissat B."/>
            <person name="Kuo A."/>
            <person name="Liang C."/>
            <person name="Lipzen A."/>
            <person name="Lutzoni F."/>
            <person name="Magnuson J."/>
            <person name="Mondo S."/>
            <person name="Nolan M."/>
            <person name="Ohm R."/>
            <person name="Pangilinan J."/>
            <person name="Park H.-J."/>
            <person name="Ramirez L."/>
            <person name="Alfaro M."/>
            <person name="Sun H."/>
            <person name="Tritt A."/>
            <person name="Yoshinaga Y."/>
            <person name="Zwiers L.-H."/>
            <person name="Turgeon B."/>
            <person name="Goodwin S."/>
            <person name="Spatafora J."/>
            <person name="Crous P."/>
            <person name="Grigoriev I."/>
        </authorList>
    </citation>
    <scope>NUCLEOTIDE SEQUENCE [LARGE SCALE GENOMIC DNA]</scope>
    <source>
        <strain evidence="9">CECT 20119</strain>
    </source>
</reference>
<feature type="transmembrane region" description="Helical" evidence="7">
    <location>
        <begin position="491"/>
        <end position="509"/>
    </location>
</feature>
<dbReference type="GO" id="GO:0015205">
    <property type="term" value="F:nucleobase transmembrane transporter activity"/>
    <property type="evidence" value="ECO:0007669"/>
    <property type="project" value="TreeGrafter"/>
</dbReference>
<dbReference type="InterPro" id="IPR001248">
    <property type="entry name" value="Pur-cyt_permease"/>
</dbReference>
<evidence type="ECO:0000313" key="8">
    <source>
        <dbReference type="EMBL" id="KAF2219387.1"/>
    </source>
</evidence>
<feature type="transmembrane region" description="Helical" evidence="7">
    <location>
        <begin position="195"/>
        <end position="217"/>
    </location>
</feature>
<comment type="subcellular location">
    <subcellularLocation>
        <location evidence="1">Membrane</location>
        <topology evidence="1">Multi-pass membrane protein</topology>
    </subcellularLocation>
</comment>
<keyword evidence="5 7" id="KW-0472">Membrane</keyword>
<evidence type="ECO:0000256" key="1">
    <source>
        <dbReference type="ARBA" id="ARBA00004141"/>
    </source>
</evidence>
<dbReference type="GO" id="GO:0005886">
    <property type="term" value="C:plasma membrane"/>
    <property type="evidence" value="ECO:0007669"/>
    <property type="project" value="TreeGrafter"/>
</dbReference>
<dbReference type="Gene3D" id="1.10.4160.10">
    <property type="entry name" value="Hydantoin permease"/>
    <property type="match status" value="1"/>
</dbReference>
<feature type="transmembrane region" description="Helical" evidence="7">
    <location>
        <begin position="401"/>
        <end position="426"/>
    </location>
</feature>
<dbReference type="OrthoDB" id="2018619at2759"/>
<feature type="transmembrane region" description="Helical" evidence="7">
    <location>
        <begin position="77"/>
        <end position="96"/>
    </location>
</feature>
<evidence type="ECO:0000256" key="2">
    <source>
        <dbReference type="ARBA" id="ARBA00008974"/>
    </source>
</evidence>
<feature type="transmembrane region" description="Helical" evidence="7">
    <location>
        <begin position="172"/>
        <end position="188"/>
    </location>
</feature>